<accession>A0ACC2L7B4</accession>
<evidence type="ECO:0000313" key="2">
    <source>
        <dbReference type="Proteomes" id="UP001234297"/>
    </source>
</evidence>
<organism evidence="1 2">
    <name type="scientific">Persea americana</name>
    <name type="common">Avocado</name>
    <dbReference type="NCBI Taxonomy" id="3435"/>
    <lineage>
        <taxon>Eukaryota</taxon>
        <taxon>Viridiplantae</taxon>
        <taxon>Streptophyta</taxon>
        <taxon>Embryophyta</taxon>
        <taxon>Tracheophyta</taxon>
        <taxon>Spermatophyta</taxon>
        <taxon>Magnoliopsida</taxon>
        <taxon>Magnoliidae</taxon>
        <taxon>Laurales</taxon>
        <taxon>Lauraceae</taxon>
        <taxon>Persea</taxon>
    </lineage>
</organism>
<keyword evidence="2" id="KW-1185">Reference proteome</keyword>
<gene>
    <name evidence="1" type="ORF">MRB53_022657</name>
</gene>
<protein>
    <submittedName>
        <fullName evidence="1">Uncharacterized protein</fullName>
    </submittedName>
</protein>
<dbReference type="Proteomes" id="UP001234297">
    <property type="component" value="Chromosome 7"/>
</dbReference>
<comment type="caution">
    <text evidence="1">The sequence shown here is derived from an EMBL/GenBank/DDBJ whole genome shotgun (WGS) entry which is preliminary data.</text>
</comment>
<reference evidence="1 2" key="1">
    <citation type="journal article" date="2022" name="Hortic Res">
        <title>A haplotype resolved chromosomal level avocado genome allows analysis of novel avocado genes.</title>
        <authorList>
            <person name="Nath O."/>
            <person name="Fletcher S.J."/>
            <person name="Hayward A."/>
            <person name="Shaw L.M."/>
            <person name="Masouleh A.K."/>
            <person name="Furtado A."/>
            <person name="Henry R.J."/>
            <person name="Mitter N."/>
        </authorList>
    </citation>
    <scope>NUCLEOTIDE SEQUENCE [LARGE SCALE GENOMIC DNA]</scope>
    <source>
        <strain evidence="2">cv. Hass</strain>
    </source>
</reference>
<proteinExistence type="predicted"/>
<name>A0ACC2L7B4_PERAE</name>
<evidence type="ECO:0000313" key="1">
    <source>
        <dbReference type="EMBL" id="KAJ8629334.1"/>
    </source>
</evidence>
<dbReference type="EMBL" id="CM056815">
    <property type="protein sequence ID" value="KAJ8629334.1"/>
    <property type="molecule type" value="Genomic_DNA"/>
</dbReference>
<sequence>MGDQYPPPVINHSSHDHSLVLLNCPTTHSTSSCAGCEQHLYGLIYTCDPCKYSLHLSCSQAPRSIRHPADTNHSLWLLQYPAYPQGYFYCNACGGQGRSFSYHCAPCGVDLHLLCAFMASSLHTHAHNHPLQLFFRPPSTLHYCDICRGVISSKGNYRCNMCNFDAHVACARPPCTDHVEYRWRSQETGRRREQRRSPAWARATSRVFPHCTLHTISFSIRSALGHVFRVGQLGMVMRMWNLDGRK</sequence>